<dbReference type="GO" id="GO:0000976">
    <property type="term" value="F:transcription cis-regulatory region binding"/>
    <property type="evidence" value="ECO:0007669"/>
    <property type="project" value="TreeGrafter"/>
</dbReference>
<name>A0A285PHS1_9HYPH</name>
<dbReference type="PRINTS" id="PR00455">
    <property type="entry name" value="HTHTETR"/>
</dbReference>
<dbReference type="InterPro" id="IPR001647">
    <property type="entry name" value="HTH_TetR"/>
</dbReference>
<evidence type="ECO:0000313" key="4">
    <source>
        <dbReference type="EMBL" id="SNZ21279.1"/>
    </source>
</evidence>
<dbReference type="GO" id="GO:0003700">
    <property type="term" value="F:DNA-binding transcription factor activity"/>
    <property type="evidence" value="ECO:0007669"/>
    <property type="project" value="TreeGrafter"/>
</dbReference>
<keyword evidence="1 2" id="KW-0238">DNA-binding</keyword>
<protein>
    <submittedName>
        <fullName evidence="4">Transcriptional regulator, TetR family</fullName>
    </submittedName>
</protein>
<feature type="DNA-binding region" description="H-T-H motif" evidence="2">
    <location>
        <begin position="30"/>
        <end position="49"/>
    </location>
</feature>
<proteinExistence type="predicted"/>
<evidence type="ECO:0000256" key="1">
    <source>
        <dbReference type="ARBA" id="ARBA00023125"/>
    </source>
</evidence>
<dbReference type="PROSITE" id="PS50977">
    <property type="entry name" value="HTH_TETR_2"/>
    <property type="match status" value="1"/>
</dbReference>
<dbReference type="PANTHER" id="PTHR30055:SF226">
    <property type="entry name" value="HTH-TYPE TRANSCRIPTIONAL REGULATOR PKSA"/>
    <property type="match status" value="1"/>
</dbReference>
<dbReference type="Proteomes" id="UP000219439">
    <property type="component" value="Unassembled WGS sequence"/>
</dbReference>
<reference evidence="4 5" key="1">
    <citation type="submission" date="2017-09" db="EMBL/GenBank/DDBJ databases">
        <authorList>
            <person name="Ehlers B."/>
            <person name="Leendertz F.H."/>
        </authorList>
    </citation>
    <scope>NUCLEOTIDE SEQUENCE [LARGE SCALE GENOMIC DNA]</scope>
    <source>
        <strain evidence="4 5">DSM 18289</strain>
    </source>
</reference>
<dbReference type="InterPro" id="IPR009057">
    <property type="entry name" value="Homeodomain-like_sf"/>
</dbReference>
<feature type="domain" description="HTH tetR-type" evidence="3">
    <location>
        <begin position="7"/>
        <end position="67"/>
    </location>
</feature>
<dbReference type="InterPro" id="IPR050109">
    <property type="entry name" value="HTH-type_TetR-like_transc_reg"/>
</dbReference>
<sequence length="203" mass="23692">MVQRLKPEVRQRILDAAALVFAEDGFEKARLADIAKRAGTVTSNLYKYFKNKEEVFYAVVPPSHAAQLLRLLRARLRELEARGDWLESDQKDWPAAQAQLDFWVSERLSVLILLRGANGTRYDHIRDLFIKEMERQTLNYLRKNSGLADPDEHLNFILRRQFTRTAEMIVDILECYCERSDIEATLTHFWRFQLAGLSHLLKG</sequence>
<dbReference type="Gene3D" id="1.10.357.10">
    <property type="entry name" value="Tetracycline Repressor, domain 2"/>
    <property type="match status" value="1"/>
</dbReference>
<dbReference type="SUPFAM" id="SSF46689">
    <property type="entry name" value="Homeodomain-like"/>
    <property type="match status" value="1"/>
</dbReference>
<dbReference type="RefSeq" id="WP_170956212.1">
    <property type="nucleotide sequence ID" value="NZ_OBEL01000007.1"/>
</dbReference>
<keyword evidence="5" id="KW-1185">Reference proteome</keyword>
<dbReference type="Pfam" id="PF00440">
    <property type="entry name" value="TetR_N"/>
    <property type="match status" value="1"/>
</dbReference>
<evidence type="ECO:0000259" key="3">
    <source>
        <dbReference type="PROSITE" id="PS50977"/>
    </source>
</evidence>
<dbReference type="EMBL" id="OBEL01000007">
    <property type="protein sequence ID" value="SNZ21279.1"/>
    <property type="molecule type" value="Genomic_DNA"/>
</dbReference>
<evidence type="ECO:0000313" key="5">
    <source>
        <dbReference type="Proteomes" id="UP000219439"/>
    </source>
</evidence>
<dbReference type="PANTHER" id="PTHR30055">
    <property type="entry name" value="HTH-TYPE TRANSCRIPTIONAL REGULATOR RUTR"/>
    <property type="match status" value="1"/>
</dbReference>
<gene>
    <name evidence="4" type="ORF">SAMN06265368_4396</name>
</gene>
<accession>A0A285PHS1</accession>
<evidence type="ECO:0000256" key="2">
    <source>
        <dbReference type="PROSITE-ProRule" id="PRU00335"/>
    </source>
</evidence>
<organism evidence="4 5">
    <name type="scientific">Cohaesibacter gelatinilyticus</name>
    <dbReference type="NCBI Taxonomy" id="372072"/>
    <lineage>
        <taxon>Bacteria</taxon>
        <taxon>Pseudomonadati</taxon>
        <taxon>Pseudomonadota</taxon>
        <taxon>Alphaproteobacteria</taxon>
        <taxon>Hyphomicrobiales</taxon>
        <taxon>Cohaesibacteraceae</taxon>
    </lineage>
</organism>
<dbReference type="AlphaFoldDB" id="A0A285PHS1"/>